<evidence type="ECO:0000313" key="3">
    <source>
        <dbReference type="EMBL" id="MBK9980840.1"/>
    </source>
</evidence>
<comment type="caution">
    <text evidence="3">The sequence shown here is derived from an EMBL/GenBank/DDBJ whole genome shotgun (WGS) entry which is preliminary data.</text>
</comment>
<organism evidence="3 4">
    <name type="scientific">Candidatus Opimibacter skivensis</name>
    <dbReference type="NCBI Taxonomy" id="2982028"/>
    <lineage>
        <taxon>Bacteria</taxon>
        <taxon>Pseudomonadati</taxon>
        <taxon>Bacteroidota</taxon>
        <taxon>Saprospiria</taxon>
        <taxon>Saprospirales</taxon>
        <taxon>Saprospiraceae</taxon>
        <taxon>Candidatus Opimibacter</taxon>
    </lineage>
</organism>
<gene>
    <name evidence="3" type="ORF">IPP15_00195</name>
</gene>
<name>A0A9D7SS96_9BACT</name>
<proteinExistence type="predicted"/>
<dbReference type="InterPro" id="IPR026444">
    <property type="entry name" value="Secre_tail"/>
</dbReference>
<keyword evidence="1" id="KW-0732">Signal</keyword>
<reference evidence="3 4" key="1">
    <citation type="submission" date="2020-10" db="EMBL/GenBank/DDBJ databases">
        <title>Connecting structure to function with the recovery of over 1000 high-quality activated sludge metagenome-assembled genomes encoding full-length rRNA genes using long-read sequencing.</title>
        <authorList>
            <person name="Singleton C.M."/>
            <person name="Petriglieri F."/>
            <person name="Kristensen J.M."/>
            <person name="Kirkegaard R.H."/>
            <person name="Michaelsen T.Y."/>
            <person name="Andersen M.H."/>
            <person name="Karst S.M."/>
            <person name="Dueholm M.S."/>
            <person name="Nielsen P.H."/>
            <person name="Albertsen M."/>
        </authorList>
    </citation>
    <scope>NUCLEOTIDE SEQUENCE [LARGE SCALE GENOMIC DNA]</scope>
    <source>
        <strain evidence="3">Ribe_18-Q3-R11-54_MAXAC.273</strain>
    </source>
</reference>
<dbReference type="EMBL" id="JADKGY010000001">
    <property type="protein sequence ID" value="MBK9980840.1"/>
    <property type="molecule type" value="Genomic_DNA"/>
</dbReference>
<protein>
    <submittedName>
        <fullName evidence="3">T9SS type A sorting domain-containing protein</fullName>
    </submittedName>
</protein>
<evidence type="ECO:0000259" key="2">
    <source>
        <dbReference type="Pfam" id="PF18962"/>
    </source>
</evidence>
<feature type="domain" description="Secretion system C-terminal sorting" evidence="2">
    <location>
        <begin position="208"/>
        <end position="275"/>
    </location>
</feature>
<sequence length="278" mass="31376">MKSLNILFLFLAMNQMNYMYAQIINADFDDWEIIQTIGQPYENPVGWTTNNETEFTGLATTPVTKEADSLGYHARIESNLHLIDASGPGELSQTIPTQGLLRIDYSSRCDSIFQNGKCVVNIFGQNPGDILYTDSSATEATEFHTSSIDILPEWRQQNSSLTIQFVAKGNLDMWDEEEDGYSVFLVDHVVSYYITRTNEATQDDDFVMYPNPTTGIVHIALNKLYHPTQIEIITLLGEPILKTLYSNELNLNWMMDGAYIIKSSTDKGSTSKILIIKK</sequence>
<dbReference type="Pfam" id="PF18962">
    <property type="entry name" value="Por_Secre_tail"/>
    <property type="match status" value="1"/>
</dbReference>
<dbReference type="AlphaFoldDB" id="A0A9D7SS96"/>
<feature type="signal peptide" evidence="1">
    <location>
        <begin position="1"/>
        <end position="21"/>
    </location>
</feature>
<evidence type="ECO:0000256" key="1">
    <source>
        <dbReference type="SAM" id="SignalP"/>
    </source>
</evidence>
<evidence type="ECO:0000313" key="4">
    <source>
        <dbReference type="Proteomes" id="UP000808337"/>
    </source>
</evidence>
<dbReference type="Proteomes" id="UP000808337">
    <property type="component" value="Unassembled WGS sequence"/>
</dbReference>
<dbReference type="NCBIfam" id="TIGR04183">
    <property type="entry name" value="Por_Secre_tail"/>
    <property type="match status" value="1"/>
</dbReference>
<accession>A0A9D7SS96</accession>
<feature type="chain" id="PRO_5038932987" evidence="1">
    <location>
        <begin position="22"/>
        <end position="278"/>
    </location>
</feature>